<dbReference type="EC" id="3.2.1.-" evidence="11"/>
<dbReference type="InterPro" id="IPR050749">
    <property type="entry name" value="Glycosyl_Hydrolase_47"/>
</dbReference>
<evidence type="ECO:0000256" key="6">
    <source>
        <dbReference type="ARBA" id="ARBA00022837"/>
    </source>
</evidence>
<reference evidence="15 16" key="1">
    <citation type="submission" date="2024-03" db="EMBL/GenBank/DDBJ databases">
        <title>Aureococcus anophagefferens CCMP1851 and Kratosvirus quantuckense: Draft genome of a second virus-susceptible host strain in the model system.</title>
        <authorList>
            <person name="Chase E."/>
            <person name="Truchon A.R."/>
            <person name="Schepens W."/>
            <person name="Wilhelm S.W."/>
        </authorList>
    </citation>
    <scope>NUCLEOTIDE SEQUENCE [LARGE SCALE GENOMIC DNA]</scope>
    <source>
        <strain evidence="15 16">CCMP1851</strain>
    </source>
</reference>
<comment type="caution">
    <text evidence="15">The sequence shown here is derived from an EMBL/GenBank/DDBJ whole genome shotgun (WGS) entry which is preliminary data.</text>
</comment>
<accession>A0ABR1GB27</accession>
<dbReference type="InterPro" id="IPR001179">
    <property type="entry name" value="PPIase_FKBP_dom"/>
</dbReference>
<evidence type="ECO:0000256" key="7">
    <source>
        <dbReference type="ARBA" id="ARBA00023157"/>
    </source>
</evidence>
<evidence type="ECO:0000256" key="13">
    <source>
        <dbReference type="SAM" id="Phobius"/>
    </source>
</evidence>
<dbReference type="Proteomes" id="UP001363151">
    <property type="component" value="Unassembled WGS sequence"/>
</dbReference>
<evidence type="ECO:0000256" key="4">
    <source>
        <dbReference type="ARBA" id="ARBA00022723"/>
    </source>
</evidence>
<keyword evidence="13" id="KW-0472">Membrane</keyword>
<keyword evidence="11" id="KW-0326">Glycosidase</keyword>
<feature type="domain" description="PPIase FKBP-type" evidence="14">
    <location>
        <begin position="101"/>
        <end position="192"/>
    </location>
</feature>
<feature type="compositionally biased region" description="Basic residues" evidence="12">
    <location>
        <begin position="50"/>
        <end position="59"/>
    </location>
</feature>
<dbReference type="PROSITE" id="PS50059">
    <property type="entry name" value="FKBP_PPIASE"/>
    <property type="match status" value="1"/>
</dbReference>
<keyword evidence="13" id="KW-1133">Transmembrane helix</keyword>
<dbReference type="InterPro" id="IPR012341">
    <property type="entry name" value="6hp_glycosidase-like_sf"/>
</dbReference>
<protein>
    <recommendedName>
        <fullName evidence="11">alpha-1,2-Mannosidase</fullName>
        <ecNumber evidence="11">3.2.1.-</ecNumber>
    </recommendedName>
</protein>
<keyword evidence="10" id="KW-0697">Rotamase</keyword>
<dbReference type="PRINTS" id="PR00747">
    <property type="entry name" value="GLYHDRLASE47"/>
</dbReference>
<comment type="pathway">
    <text evidence="2">Protein modification; protein glycosylation.</text>
</comment>
<comment type="similarity">
    <text evidence="3 11">Belongs to the glycosyl hydrolase 47 family.</text>
</comment>
<evidence type="ECO:0000256" key="9">
    <source>
        <dbReference type="ARBA" id="ARBA00048605"/>
    </source>
</evidence>
<dbReference type="SUPFAM" id="SSF54534">
    <property type="entry name" value="FKBP-like"/>
    <property type="match status" value="1"/>
</dbReference>
<gene>
    <name evidence="15" type="ORF">SO694_00007158</name>
</gene>
<feature type="transmembrane region" description="Helical" evidence="13">
    <location>
        <begin position="746"/>
        <end position="765"/>
    </location>
</feature>
<name>A0ABR1GB27_AURAN</name>
<dbReference type="Pfam" id="PF00254">
    <property type="entry name" value="FKBP_C"/>
    <property type="match status" value="1"/>
</dbReference>
<proteinExistence type="inferred from homology"/>
<evidence type="ECO:0000256" key="1">
    <source>
        <dbReference type="ARBA" id="ARBA00001913"/>
    </source>
</evidence>
<feature type="region of interest" description="Disordered" evidence="12">
    <location>
        <begin position="32"/>
        <end position="59"/>
    </location>
</feature>
<dbReference type="InterPro" id="IPR046357">
    <property type="entry name" value="PPIase_dom_sf"/>
</dbReference>
<evidence type="ECO:0000256" key="3">
    <source>
        <dbReference type="ARBA" id="ARBA00007658"/>
    </source>
</evidence>
<keyword evidence="4" id="KW-0479">Metal-binding</keyword>
<dbReference type="Pfam" id="PF01532">
    <property type="entry name" value="Glyco_hydro_47"/>
    <property type="match status" value="1"/>
</dbReference>
<dbReference type="Gene3D" id="1.50.10.10">
    <property type="match status" value="1"/>
</dbReference>
<comment type="catalytic activity">
    <reaction evidence="8">
        <text>N(4)-(alpha-D-Man-(1-&gt;2)-alpha-D-Man-(1-&gt;2)-alpha-D-Man-(1-&gt;3)-[alpha-D-Man-(1-&gt;3)-[alpha-D-Man-(1-&gt;2)-alpha-D-Man-(1-&gt;6)]-alpha-D-Man-(1-&gt;6)]-beta-D-Man-(1-&gt;4)-beta-D-GlcNAc-(1-&gt;4)-beta-D-GlcNAc)-L-asparaginyl-[protein] (N-glucan mannose isomer 8A1,2,3B1,3) + 3 H2O = N(4)-(alpha-D-Man-(1-&gt;3)-[alpha-D-Man-(1-&gt;3)-[alpha-D-Man-(1-&gt;6)]-alpha-D-Man-(1-&gt;6)]-beta-D-Man-(1-&gt;4)-beta-D-GlcNAc-(1-&gt;4)-beta-D-GlcNAc)-L-asparaginyl-[protein] (N-glucan mannose isomer 5A1,2) + 3 beta-D-mannose</text>
        <dbReference type="Rhea" id="RHEA:56028"/>
        <dbReference type="Rhea" id="RHEA-COMP:14358"/>
        <dbReference type="Rhea" id="RHEA-COMP:14367"/>
        <dbReference type="ChEBI" id="CHEBI:15377"/>
        <dbReference type="ChEBI" id="CHEBI:28563"/>
        <dbReference type="ChEBI" id="CHEBI:59087"/>
        <dbReference type="ChEBI" id="CHEBI:60628"/>
        <dbReference type="EC" id="3.2.1.113"/>
    </reaction>
</comment>
<dbReference type="InterPro" id="IPR036026">
    <property type="entry name" value="Seven-hairpin_glycosidases"/>
</dbReference>
<evidence type="ECO:0000256" key="10">
    <source>
        <dbReference type="PROSITE-ProRule" id="PRU00277"/>
    </source>
</evidence>
<evidence type="ECO:0000256" key="5">
    <source>
        <dbReference type="ARBA" id="ARBA00022801"/>
    </source>
</evidence>
<evidence type="ECO:0000256" key="12">
    <source>
        <dbReference type="SAM" id="MobiDB-lite"/>
    </source>
</evidence>
<dbReference type="EMBL" id="JBBJCI010000037">
    <property type="protein sequence ID" value="KAK7250279.1"/>
    <property type="molecule type" value="Genomic_DNA"/>
</dbReference>
<sequence length="778" mass="84066">MGIAKTTTERAALFPLGASASRARARNAALLRPSAKRRSLPPRAPASSRTRARAGRARARAGRAQRSFLAAYARGAGTVARPSGLLYRVKRYGFGGSPALDAACDVAYDGKLSGDWPDGPSFDGTLPPEAAAAGVRARRRSSGAGAAMPLMTVGSVWELACPPDLGYGPRPVRDRIPGGSVLVFELELLRCDGATSPARRTRRRLGRRRRAAGRNRRRRGLARARRRRRGRAPGAFRAWEARASPRDDLRPISGGGLDWLGVSATLYDSLDALYVCGLRDDYDRAVARVFAPSWRDPLGRGAPTPYRPVKVFEYHLRVVGGLLGAFEVSGDRRLLGAARHAAEAVAAAFPVRGPPRPYARLAHPRTAPVAALVLGALDGVRSVFDGGVLCASLAGFGSFGLEFRAIARDGRAPDLLERADRVFDAAYARWAADGGAASQKLVPKFYEVPPALGRRRGCLEKRRHAQRAGLGSGGDSFYEYLLKEQLLRGAAGSTTRQAELWDWLAAALLDGARGRDRVADVVHRSRAGTADVVAPRGRLKEHLAFFAPGLLALGSAAPWGDTEAKRRLLALAAELAESDARPGRHKRATCPTSRAPSSAARLHAATGLGPELSRVDEASGAAAAVDPRYGLRPEYVESLFVLYRVTGDDVYRRRGWAFFEALVARCRVPGGGFAGLNDVSAERGGRDDDMPSFFLAETLKYLYLLFSDRDYYPLEDWVFTTEAHLISARPRCDDGSCFGSADRGPLFALPLDLLLLLAGGAALALRRRRRRPRLRRDS</sequence>
<dbReference type="PANTHER" id="PTHR11742">
    <property type="entry name" value="MANNOSYL-OLIGOSACCHARIDE ALPHA-1,2-MANNOSIDASE-RELATED"/>
    <property type="match status" value="1"/>
</dbReference>
<comment type="catalytic activity">
    <reaction evidence="10">
        <text>[protein]-peptidylproline (omega=180) = [protein]-peptidylproline (omega=0)</text>
        <dbReference type="Rhea" id="RHEA:16237"/>
        <dbReference type="Rhea" id="RHEA-COMP:10747"/>
        <dbReference type="Rhea" id="RHEA-COMP:10748"/>
        <dbReference type="ChEBI" id="CHEBI:83833"/>
        <dbReference type="ChEBI" id="CHEBI:83834"/>
        <dbReference type="EC" id="5.2.1.8"/>
    </reaction>
</comment>
<organism evidence="15 16">
    <name type="scientific">Aureococcus anophagefferens</name>
    <name type="common">Harmful bloom alga</name>
    <dbReference type="NCBI Taxonomy" id="44056"/>
    <lineage>
        <taxon>Eukaryota</taxon>
        <taxon>Sar</taxon>
        <taxon>Stramenopiles</taxon>
        <taxon>Ochrophyta</taxon>
        <taxon>Pelagophyceae</taxon>
        <taxon>Pelagomonadales</taxon>
        <taxon>Pelagomonadaceae</taxon>
        <taxon>Aureococcus</taxon>
    </lineage>
</organism>
<dbReference type="Gene3D" id="3.10.50.40">
    <property type="match status" value="1"/>
</dbReference>
<keyword evidence="6" id="KW-0106">Calcium</keyword>
<evidence type="ECO:0000256" key="11">
    <source>
        <dbReference type="RuleBase" id="RU361193"/>
    </source>
</evidence>
<keyword evidence="7" id="KW-1015">Disulfide bond</keyword>
<evidence type="ECO:0000313" key="15">
    <source>
        <dbReference type="EMBL" id="KAK7250279.1"/>
    </source>
</evidence>
<keyword evidence="13" id="KW-0812">Transmembrane</keyword>
<keyword evidence="5 11" id="KW-0378">Hydrolase</keyword>
<comment type="cofactor">
    <cofactor evidence="1">
        <name>Ca(2+)</name>
        <dbReference type="ChEBI" id="CHEBI:29108"/>
    </cofactor>
</comment>
<evidence type="ECO:0000256" key="2">
    <source>
        <dbReference type="ARBA" id="ARBA00004922"/>
    </source>
</evidence>
<keyword evidence="10" id="KW-0413">Isomerase</keyword>
<comment type="catalytic activity">
    <reaction evidence="9">
        <text>N(4)-(alpha-D-Man-(1-&gt;2)-alpha-D-Man-(1-&gt;2)-alpha-D-Man-(1-&gt;3)-[alpha-D-Man-(1-&gt;2)-alpha-D-Man-(1-&gt;3)-[alpha-D-Man-(1-&gt;2)-alpha-D-Man-(1-&gt;6)]-alpha-D-Man-(1-&gt;6)]-beta-D-Man-(1-&gt;4)-beta-D-GlcNAc-(1-&gt;4)-beta-D-GlcNAc)-L-asparaginyl-[protein] (N-glucan mannose isomer 9A1,2,3B1,2,3) + 4 H2O = N(4)-(alpha-D-Man-(1-&gt;3)-[alpha-D-Man-(1-&gt;3)-[alpha-D-Man-(1-&gt;6)]-alpha-D-Man-(1-&gt;6)]-beta-D-Man-(1-&gt;4)-beta-D-GlcNAc-(1-&gt;4)-beta-D-GlcNAc)-L-asparaginyl-[protein] (N-glucan mannose isomer 5A1,2) + 4 beta-D-mannose</text>
        <dbReference type="Rhea" id="RHEA:56008"/>
        <dbReference type="Rhea" id="RHEA-COMP:14356"/>
        <dbReference type="Rhea" id="RHEA-COMP:14367"/>
        <dbReference type="ChEBI" id="CHEBI:15377"/>
        <dbReference type="ChEBI" id="CHEBI:28563"/>
        <dbReference type="ChEBI" id="CHEBI:59087"/>
        <dbReference type="ChEBI" id="CHEBI:139493"/>
        <dbReference type="EC" id="3.2.1.113"/>
    </reaction>
</comment>
<dbReference type="SUPFAM" id="SSF48225">
    <property type="entry name" value="Seven-hairpin glycosidases"/>
    <property type="match status" value="1"/>
</dbReference>
<evidence type="ECO:0000256" key="8">
    <source>
        <dbReference type="ARBA" id="ARBA00047669"/>
    </source>
</evidence>
<keyword evidence="16" id="KW-1185">Reference proteome</keyword>
<dbReference type="InterPro" id="IPR001382">
    <property type="entry name" value="Glyco_hydro_47"/>
</dbReference>
<feature type="region of interest" description="Disordered" evidence="12">
    <location>
        <begin position="198"/>
        <end position="232"/>
    </location>
</feature>
<dbReference type="PANTHER" id="PTHR11742:SF55">
    <property type="entry name" value="ENDOPLASMIC RETICULUM MANNOSYL-OLIGOSACCHARIDE 1,2-ALPHA-MANNOSIDASE"/>
    <property type="match status" value="1"/>
</dbReference>
<feature type="compositionally biased region" description="Basic residues" evidence="12">
    <location>
        <begin position="199"/>
        <end position="231"/>
    </location>
</feature>
<evidence type="ECO:0000259" key="14">
    <source>
        <dbReference type="PROSITE" id="PS50059"/>
    </source>
</evidence>
<evidence type="ECO:0000313" key="16">
    <source>
        <dbReference type="Proteomes" id="UP001363151"/>
    </source>
</evidence>